<evidence type="ECO:0000256" key="10">
    <source>
        <dbReference type="ARBA" id="ARBA00023128"/>
    </source>
</evidence>
<keyword evidence="3 14" id="KW-0813">Transport</keyword>
<evidence type="ECO:0000256" key="9">
    <source>
        <dbReference type="ARBA" id="ARBA00023065"/>
    </source>
</evidence>
<dbReference type="SUPFAM" id="SSF144083">
    <property type="entry name" value="Magnesium transport protein CorA, transmembrane region"/>
    <property type="match status" value="1"/>
</dbReference>
<dbReference type="GeneID" id="34522791"/>
<keyword evidence="7" id="KW-0809">Transit peptide</keyword>
<reference evidence="15" key="2">
    <citation type="submission" date="2014-02" db="EMBL/GenBank/DDBJ databases">
        <title>Complete DNA sequence of /Kuraishia capsulata/ illustrates novel genomic features among budding yeasts (/Saccharomycotina/).</title>
        <authorList>
            <person name="Morales L."/>
            <person name="Noel B."/>
            <person name="Porcel B."/>
            <person name="Marcet-Houben M."/>
            <person name="Hullo M-F."/>
            <person name="Sacerdot C."/>
            <person name="Tekaia F."/>
            <person name="Leh-Louis V."/>
            <person name="Despons L."/>
            <person name="Khanna V."/>
            <person name="Aury J-M."/>
            <person name="Barbe V."/>
            <person name="Couloux A."/>
            <person name="Labadie K."/>
            <person name="Pelletier E."/>
            <person name="Souciet J-L."/>
            <person name="Boekhout T."/>
            <person name="Gabaldon T."/>
            <person name="Wincker P."/>
            <person name="Dujon B."/>
        </authorList>
    </citation>
    <scope>NUCLEOTIDE SEQUENCE</scope>
    <source>
        <strain evidence="15">CBS 1993</strain>
    </source>
</reference>
<dbReference type="GO" id="GO:0005743">
    <property type="term" value="C:mitochondrial inner membrane"/>
    <property type="evidence" value="ECO:0007669"/>
    <property type="project" value="UniProtKB-SubCell"/>
</dbReference>
<evidence type="ECO:0000256" key="6">
    <source>
        <dbReference type="ARBA" id="ARBA00022842"/>
    </source>
</evidence>
<evidence type="ECO:0000256" key="8">
    <source>
        <dbReference type="ARBA" id="ARBA00022989"/>
    </source>
</evidence>
<feature type="transmembrane region" description="Helical" evidence="14">
    <location>
        <begin position="262"/>
        <end position="284"/>
    </location>
</feature>
<dbReference type="AlphaFoldDB" id="W6MUN0"/>
<feature type="transmembrane region" description="Helical" evidence="14">
    <location>
        <begin position="232"/>
        <end position="250"/>
    </location>
</feature>
<keyword evidence="9 14" id="KW-0406">Ion transport</keyword>
<organism evidence="15 16">
    <name type="scientific">Kuraishia capsulata CBS 1993</name>
    <dbReference type="NCBI Taxonomy" id="1382522"/>
    <lineage>
        <taxon>Eukaryota</taxon>
        <taxon>Fungi</taxon>
        <taxon>Dikarya</taxon>
        <taxon>Ascomycota</taxon>
        <taxon>Saccharomycotina</taxon>
        <taxon>Pichiomycetes</taxon>
        <taxon>Pichiales</taxon>
        <taxon>Pichiaceae</taxon>
        <taxon>Kuraishia</taxon>
    </lineage>
</organism>
<keyword evidence="6 14" id="KW-0460">Magnesium</keyword>
<name>W6MUN0_9ASCO</name>
<keyword evidence="10" id="KW-0496">Mitochondrion</keyword>
<protein>
    <recommendedName>
        <fullName evidence="14">Magnesium transporter</fullName>
    </recommendedName>
</protein>
<dbReference type="CDD" id="cd12823">
    <property type="entry name" value="Mrs2_Mfm1p-like"/>
    <property type="match status" value="1"/>
</dbReference>
<evidence type="ECO:0000256" key="13">
    <source>
        <dbReference type="ARBA" id="ARBA00046701"/>
    </source>
</evidence>
<evidence type="ECO:0000256" key="11">
    <source>
        <dbReference type="ARBA" id="ARBA00023136"/>
    </source>
</evidence>
<accession>W6MUN0</accession>
<comment type="subcellular location">
    <subcellularLocation>
        <location evidence="1 14">Mitochondrion inner membrane</location>
        <topology evidence="1 14">Multi-pass membrane protein</topology>
    </subcellularLocation>
</comment>
<dbReference type="HOGENOM" id="CLU_025144_1_0_1"/>
<dbReference type="InterPro" id="IPR045863">
    <property type="entry name" value="CorA_TM1_TM2"/>
</dbReference>
<dbReference type="Gene3D" id="1.20.58.340">
    <property type="entry name" value="Magnesium transport protein CorA, transmembrane region"/>
    <property type="match status" value="1"/>
</dbReference>
<evidence type="ECO:0000256" key="3">
    <source>
        <dbReference type="ARBA" id="ARBA00022448"/>
    </source>
</evidence>
<dbReference type="PANTHER" id="PTHR13890">
    <property type="entry name" value="RNA SPLICING PROTEIN MRS2, MITOCHONDRIAL"/>
    <property type="match status" value="1"/>
</dbReference>
<dbReference type="GO" id="GO:1901612">
    <property type="term" value="F:cardiolipin binding"/>
    <property type="evidence" value="ECO:0007669"/>
    <property type="project" value="EnsemblFungi"/>
</dbReference>
<proteinExistence type="inferred from homology"/>
<dbReference type="Pfam" id="PF22099">
    <property type="entry name" value="MRS2-like"/>
    <property type="match status" value="1"/>
</dbReference>
<evidence type="ECO:0000256" key="7">
    <source>
        <dbReference type="ARBA" id="ARBA00022946"/>
    </source>
</evidence>
<evidence type="ECO:0000256" key="1">
    <source>
        <dbReference type="ARBA" id="ARBA00004448"/>
    </source>
</evidence>
<evidence type="ECO:0000313" key="16">
    <source>
        <dbReference type="Proteomes" id="UP000019384"/>
    </source>
</evidence>
<evidence type="ECO:0000256" key="5">
    <source>
        <dbReference type="ARBA" id="ARBA00022792"/>
    </source>
</evidence>
<gene>
    <name evidence="15" type="ORF">KUCA_T00005405001</name>
</gene>
<evidence type="ECO:0000256" key="4">
    <source>
        <dbReference type="ARBA" id="ARBA00022692"/>
    </source>
</evidence>
<dbReference type="PANTHER" id="PTHR13890:SF27">
    <property type="entry name" value="MAGNESIUM TRANSPORTER MRS2, MITOCHONDRIAL"/>
    <property type="match status" value="1"/>
</dbReference>
<keyword evidence="5 14" id="KW-0999">Mitochondrion inner membrane</keyword>
<evidence type="ECO:0000256" key="14">
    <source>
        <dbReference type="RuleBase" id="RU366042"/>
    </source>
</evidence>
<keyword evidence="16" id="KW-1185">Reference proteome</keyword>
<dbReference type="Gene3D" id="2.40.128.330">
    <property type="match status" value="1"/>
</dbReference>
<comment type="function">
    <text evidence="12">High-conductance magnesium-selective channel that mediates the influx of magnesium into the mitochondrial matrix. Essential for the splicing of mRNA group II introns in mitochondria by affecting mitochondrial magnesium concentrations, which are critical for group II intron splicing. It also suppresses a variety of mitochondrial intron mutations and its absence may disturb the assembly of mitochondrial membrane complexes.</text>
</comment>
<keyword evidence="4 14" id="KW-0812">Transmembrane</keyword>
<evidence type="ECO:0000313" key="15">
    <source>
        <dbReference type="EMBL" id="CDK29417.1"/>
    </source>
</evidence>
<comment type="similarity">
    <text evidence="2 14">Belongs to the CorA metal ion transporter (MIT) (TC 1.A.35) family.</text>
</comment>
<keyword evidence="11 14" id="KW-0472">Membrane</keyword>
<sequence>MVAARENYFLVNLLHIKAIVKKDMVMVFDTSNQDAAKKLGLFMYDLESKLTTKIIHGASSAGQPYEFRALESILINVMSSLETDLQVHLSRCGAILSALEDQIDREKLRDLLVYSKSLSNFNQRSQLIRDVLDELLDNDDDLEMMYLTSQINPKAKSSESEVTVTGESKSVTENRELDTADLEMLLEAYYKQGDECVQKAETLINDIKSTEEIVNIILDANRNSLMVYELKITIYTLGFTVATALPAFYGMNLKNYIEESNYGFGGVVACSILCAAAITVLNFSRLRSVQKLTMMVPGTPHKQFKAERDLMTKKAPGQTLPQPRDHHRWRFSLWKRLSRHSLGYMRRMWYMKRRNGYADPKQRDMIWRWLVKEPNDK</sequence>
<dbReference type="OrthoDB" id="10251508at2759"/>
<dbReference type="InterPro" id="IPR039204">
    <property type="entry name" value="MRS2-like"/>
</dbReference>
<reference evidence="15" key="1">
    <citation type="submission" date="2013-12" db="EMBL/GenBank/DDBJ databases">
        <authorList>
            <person name="Genoscope - CEA"/>
        </authorList>
    </citation>
    <scope>NUCLEOTIDE SEQUENCE</scope>
    <source>
        <strain evidence="15">CBS 1993</strain>
    </source>
</reference>
<keyword evidence="8 14" id="KW-1133">Transmembrane helix</keyword>
<dbReference type="EMBL" id="HG793130">
    <property type="protein sequence ID" value="CDK29417.1"/>
    <property type="molecule type" value="Genomic_DNA"/>
</dbReference>
<dbReference type="GO" id="GO:0015095">
    <property type="term" value="F:magnesium ion transmembrane transporter activity"/>
    <property type="evidence" value="ECO:0007669"/>
    <property type="project" value="EnsemblFungi"/>
</dbReference>
<evidence type="ECO:0000256" key="2">
    <source>
        <dbReference type="ARBA" id="ARBA00009765"/>
    </source>
</evidence>
<dbReference type="GO" id="GO:0045016">
    <property type="term" value="P:mitochondrial magnesium ion transmembrane transport"/>
    <property type="evidence" value="ECO:0007669"/>
    <property type="project" value="EnsemblFungi"/>
</dbReference>
<dbReference type="RefSeq" id="XP_022461403.1">
    <property type="nucleotide sequence ID" value="XM_022600598.1"/>
</dbReference>
<dbReference type="Proteomes" id="UP000019384">
    <property type="component" value="Unassembled WGS sequence"/>
</dbReference>
<evidence type="ECO:0000256" key="12">
    <source>
        <dbReference type="ARBA" id="ARBA00046105"/>
    </source>
</evidence>
<comment type="subunit">
    <text evidence="13">Homopentamer. Forms homooligomers. Interacts with MFM1.</text>
</comment>